<name>A0A9D2RAX0_9FIRM</name>
<organism evidence="5 6">
    <name type="scientific">Candidatus Blautia stercoripullorum</name>
    <dbReference type="NCBI Taxonomy" id="2838502"/>
    <lineage>
        <taxon>Bacteria</taxon>
        <taxon>Bacillati</taxon>
        <taxon>Bacillota</taxon>
        <taxon>Clostridia</taxon>
        <taxon>Lachnospirales</taxon>
        <taxon>Lachnospiraceae</taxon>
        <taxon>Blautia</taxon>
    </lineage>
</organism>
<dbReference type="Gene3D" id="3.40.50.300">
    <property type="entry name" value="P-loop containing nucleotide triphosphate hydrolases"/>
    <property type="match status" value="1"/>
</dbReference>
<accession>A0A9D2RAX0</accession>
<dbReference type="Proteomes" id="UP000823850">
    <property type="component" value="Unassembled WGS sequence"/>
</dbReference>
<dbReference type="InterPro" id="IPR017871">
    <property type="entry name" value="ABC_transporter-like_CS"/>
</dbReference>
<dbReference type="GO" id="GO:0005524">
    <property type="term" value="F:ATP binding"/>
    <property type="evidence" value="ECO:0007669"/>
    <property type="project" value="UniProtKB-KW"/>
</dbReference>
<evidence type="ECO:0000256" key="1">
    <source>
        <dbReference type="ARBA" id="ARBA00022448"/>
    </source>
</evidence>
<evidence type="ECO:0000259" key="4">
    <source>
        <dbReference type="PROSITE" id="PS50893"/>
    </source>
</evidence>
<comment type="caution">
    <text evidence="5">The sequence shown here is derived from an EMBL/GenBank/DDBJ whole genome shotgun (WGS) entry which is preliminary data.</text>
</comment>
<evidence type="ECO:0000313" key="6">
    <source>
        <dbReference type="Proteomes" id="UP000823850"/>
    </source>
</evidence>
<evidence type="ECO:0000256" key="3">
    <source>
        <dbReference type="ARBA" id="ARBA00022840"/>
    </source>
</evidence>
<dbReference type="PROSITE" id="PS50893">
    <property type="entry name" value="ABC_TRANSPORTER_2"/>
    <property type="match status" value="1"/>
</dbReference>
<protein>
    <submittedName>
        <fullName evidence="5">ABC transporter ATP-binding protein</fullName>
    </submittedName>
</protein>
<reference evidence="5" key="1">
    <citation type="journal article" date="2021" name="PeerJ">
        <title>Extensive microbial diversity within the chicken gut microbiome revealed by metagenomics and culture.</title>
        <authorList>
            <person name="Gilroy R."/>
            <person name="Ravi A."/>
            <person name="Getino M."/>
            <person name="Pursley I."/>
            <person name="Horton D.L."/>
            <person name="Alikhan N.F."/>
            <person name="Baker D."/>
            <person name="Gharbi K."/>
            <person name="Hall N."/>
            <person name="Watson M."/>
            <person name="Adriaenssens E.M."/>
            <person name="Foster-Nyarko E."/>
            <person name="Jarju S."/>
            <person name="Secka A."/>
            <person name="Antonio M."/>
            <person name="Oren A."/>
            <person name="Chaudhuri R.R."/>
            <person name="La Ragione R."/>
            <person name="Hildebrand F."/>
            <person name="Pallen M.J."/>
        </authorList>
    </citation>
    <scope>NUCLEOTIDE SEQUENCE</scope>
    <source>
        <strain evidence="5">ChiW19-6364</strain>
    </source>
</reference>
<keyword evidence="1" id="KW-0813">Transport</keyword>
<dbReference type="GO" id="GO:0016887">
    <property type="term" value="F:ATP hydrolysis activity"/>
    <property type="evidence" value="ECO:0007669"/>
    <property type="project" value="InterPro"/>
</dbReference>
<dbReference type="PANTHER" id="PTHR42939:SF1">
    <property type="entry name" value="ABC TRANSPORTER ATP-BINDING PROTEIN ALBC-RELATED"/>
    <property type="match status" value="1"/>
</dbReference>
<dbReference type="PROSITE" id="PS00211">
    <property type="entry name" value="ABC_TRANSPORTER_1"/>
    <property type="match status" value="1"/>
</dbReference>
<evidence type="ECO:0000313" key="5">
    <source>
        <dbReference type="EMBL" id="HJD40589.1"/>
    </source>
</evidence>
<keyword evidence="2" id="KW-0547">Nucleotide-binding</keyword>
<evidence type="ECO:0000256" key="2">
    <source>
        <dbReference type="ARBA" id="ARBA00022741"/>
    </source>
</evidence>
<dbReference type="InterPro" id="IPR003439">
    <property type="entry name" value="ABC_transporter-like_ATP-bd"/>
</dbReference>
<keyword evidence="3 5" id="KW-0067">ATP-binding</keyword>
<reference evidence="5" key="2">
    <citation type="submission" date="2021-04" db="EMBL/GenBank/DDBJ databases">
        <authorList>
            <person name="Gilroy R."/>
        </authorList>
    </citation>
    <scope>NUCLEOTIDE SEQUENCE</scope>
    <source>
        <strain evidence="5">ChiW19-6364</strain>
    </source>
</reference>
<dbReference type="InterPro" id="IPR051782">
    <property type="entry name" value="ABC_Transporter_VariousFunc"/>
</dbReference>
<sequence>MKIINVEKKIGGFVLETGCVQIETGCIHGFIGSNGSGKTTLAKLIMGILEPDRGRIDYGDLTMRDITMTSQRPYLLHDTVYENIVYPLKIRRIKPDKRAVLEMLEACGMGGKEKQSARSLSSGERQKVSMLRAMCFHPRLVIIDETLSNLDPDSVDFFEKQIRKMNQEEENTWILISHRLSHIGKMCGRIHALDKGKIVQSGRAEEVLFHSPVPEVQRFLKGEMLSFPGTDINER</sequence>
<feature type="domain" description="ABC transporter" evidence="4">
    <location>
        <begin position="1"/>
        <end position="220"/>
    </location>
</feature>
<dbReference type="EMBL" id="DWUX01000197">
    <property type="protein sequence ID" value="HJD40589.1"/>
    <property type="molecule type" value="Genomic_DNA"/>
</dbReference>
<gene>
    <name evidence="5" type="ORF">H9913_11240</name>
</gene>
<dbReference type="InterPro" id="IPR003593">
    <property type="entry name" value="AAA+_ATPase"/>
</dbReference>
<dbReference type="Pfam" id="PF00005">
    <property type="entry name" value="ABC_tran"/>
    <property type="match status" value="1"/>
</dbReference>
<dbReference type="SMART" id="SM00382">
    <property type="entry name" value="AAA"/>
    <property type="match status" value="1"/>
</dbReference>
<dbReference type="AlphaFoldDB" id="A0A9D2RAX0"/>
<proteinExistence type="predicted"/>
<dbReference type="InterPro" id="IPR027417">
    <property type="entry name" value="P-loop_NTPase"/>
</dbReference>
<dbReference type="SUPFAM" id="SSF52540">
    <property type="entry name" value="P-loop containing nucleoside triphosphate hydrolases"/>
    <property type="match status" value="1"/>
</dbReference>
<dbReference type="PANTHER" id="PTHR42939">
    <property type="entry name" value="ABC TRANSPORTER ATP-BINDING PROTEIN ALBC-RELATED"/>
    <property type="match status" value="1"/>
</dbReference>